<dbReference type="eggNOG" id="KOG0255">
    <property type="taxonomic scope" value="Eukaryota"/>
</dbReference>
<dbReference type="SUPFAM" id="SSF103473">
    <property type="entry name" value="MFS general substrate transporter"/>
    <property type="match status" value="1"/>
</dbReference>
<evidence type="ECO:0000313" key="8">
    <source>
        <dbReference type="EMBL" id="EGX95465.1"/>
    </source>
</evidence>
<evidence type="ECO:0000259" key="7">
    <source>
        <dbReference type="PROSITE" id="PS50850"/>
    </source>
</evidence>
<protein>
    <submittedName>
        <fullName evidence="8">Major facilitator superfamily transporter</fullName>
    </submittedName>
</protein>
<dbReference type="KEGG" id="cmt:CCM_00119"/>
<evidence type="ECO:0000256" key="6">
    <source>
        <dbReference type="SAM" id="Phobius"/>
    </source>
</evidence>
<evidence type="ECO:0000256" key="3">
    <source>
        <dbReference type="ARBA" id="ARBA00022692"/>
    </source>
</evidence>
<feature type="transmembrane region" description="Helical" evidence="6">
    <location>
        <begin position="20"/>
        <end position="39"/>
    </location>
</feature>
<name>G3J792_CORMM</name>
<dbReference type="InterPro" id="IPR020846">
    <property type="entry name" value="MFS_dom"/>
</dbReference>
<keyword evidence="5 6" id="KW-0472">Membrane</keyword>
<dbReference type="GO" id="GO:0042908">
    <property type="term" value="P:xenobiotic transport"/>
    <property type="evidence" value="ECO:0007669"/>
    <property type="project" value="UniProtKB-ARBA"/>
</dbReference>
<proteinExistence type="predicted"/>
<dbReference type="PROSITE" id="PS00216">
    <property type="entry name" value="SUGAR_TRANSPORT_1"/>
    <property type="match status" value="1"/>
</dbReference>
<dbReference type="OMA" id="CYMAVAT"/>
<dbReference type="InParanoid" id="G3J792"/>
<feature type="domain" description="Major facilitator superfamily (MFS) profile" evidence="7">
    <location>
        <begin position="20"/>
        <end position="108"/>
    </location>
</feature>
<organism evidence="8 9">
    <name type="scientific">Cordyceps militaris (strain CM01)</name>
    <name type="common">Caterpillar fungus</name>
    <dbReference type="NCBI Taxonomy" id="983644"/>
    <lineage>
        <taxon>Eukaryota</taxon>
        <taxon>Fungi</taxon>
        <taxon>Dikarya</taxon>
        <taxon>Ascomycota</taxon>
        <taxon>Pezizomycotina</taxon>
        <taxon>Sordariomycetes</taxon>
        <taxon>Hypocreomycetidae</taxon>
        <taxon>Hypocreales</taxon>
        <taxon>Cordycipitaceae</taxon>
        <taxon>Cordyceps</taxon>
    </lineage>
</organism>
<dbReference type="InterPro" id="IPR036259">
    <property type="entry name" value="MFS_trans_sf"/>
</dbReference>
<dbReference type="HOGENOM" id="CLU_2264469_0_0_1"/>
<dbReference type="GO" id="GO:0022857">
    <property type="term" value="F:transmembrane transporter activity"/>
    <property type="evidence" value="ECO:0007669"/>
    <property type="project" value="InterPro"/>
</dbReference>
<dbReference type="OrthoDB" id="440553at2759"/>
<sequence>MEEQPLPPYSAFGINEKRCIVALVAYAAWFSTTSSFIYYPAIPLLSKALGVSVDSINLTVTSYMAVAMFAPTLVGDAADQIGRRPVYVATLSLYASAPFPSPMASSQT</sequence>
<dbReference type="GeneID" id="18162154"/>
<keyword evidence="4 6" id="KW-1133">Transmembrane helix</keyword>
<evidence type="ECO:0000256" key="1">
    <source>
        <dbReference type="ARBA" id="ARBA00004141"/>
    </source>
</evidence>
<keyword evidence="2" id="KW-0813">Transport</keyword>
<dbReference type="PROSITE" id="PS50850">
    <property type="entry name" value="MFS"/>
    <property type="match status" value="1"/>
</dbReference>
<keyword evidence="3 6" id="KW-0812">Transmembrane</keyword>
<gene>
    <name evidence="8" type="ORF">CCM_00119</name>
</gene>
<dbReference type="Pfam" id="PF07690">
    <property type="entry name" value="MFS_1"/>
    <property type="match status" value="1"/>
</dbReference>
<dbReference type="Gene3D" id="1.20.1720.10">
    <property type="entry name" value="Multidrug resistance protein D"/>
    <property type="match status" value="1"/>
</dbReference>
<dbReference type="GO" id="GO:0140115">
    <property type="term" value="P:export across plasma membrane"/>
    <property type="evidence" value="ECO:0007669"/>
    <property type="project" value="UniProtKB-ARBA"/>
</dbReference>
<dbReference type="GO" id="GO:0005886">
    <property type="term" value="C:plasma membrane"/>
    <property type="evidence" value="ECO:0007669"/>
    <property type="project" value="TreeGrafter"/>
</dbReference>
<reference evidence="8 9" key="1">
    <citation type="journal article" date="2011" name="Genome Biol.">
        <title>Genome sequence of the insect pathogenic fungus Cordyceps militaris, a valued traditional Chinese medicine.</title>
        <authorList>
            <person name="Zheng P."/>
            <person name="Xia Y."/>
            <person name="Xiao G."/>
            <person name="Xiong C."/>
            <person name="Hu X."/>
            <person name="Zhang S."/>
            <person name="Zheng H."/>
            <person name="Huang Y."/>
            <person name="Zhou Y."/>
            <person name="Wang S."/>
            <person name="Zhao G.P."/>
            <person name="Liu X."/>
            <person name="St Leger R.J."/>
            <person name="Wang C."/>
        </authorList>
    </citation>
    <scope>NUCLEOTIDE SEQUENCE [LARGE SCALE GENOMIC DNA]</scope>
    <source>
        <strain evidence="8 9">CM01</strain>
    </source>
</reference>
<dbReference type="Proteomes" id="UP000001610">
    <property type="component" value="Unassembled WGS sequence"/>
</dbReference>
<comment type="subcellular location">
    <subcellularLocation>
        <location evidence="1">Membrane</location>
        <topology evidence="1">Multi-pass membrane protein</topology>
    </subcellularLocation>
</comment>
<dbReference type="PANTHER" id="PTHR23502">
    <property type="entry name" value="MAJOR FACILITATOR SUPERFAMILY"/>
    <property type="match status" value="1"/>
</dbReference>
<evidence type="ECO:0000256" key="5">
    <source>
        <dbReference type="ARBA" id="ARBA00023136"/>
    </source>
</evidence>
<dbReference type="InterPro" id="IPR005829">
    <property type="entry name" value="Sugar_transporter_CS"/>
</dbReference>
<evidence type="ECO:0000313" key="9">
    <source>
        <dbReference type="Proteomes" id="UP000001610"/>
    </source>
</evidence>
<dbReference type="RefSeq" id="XP_006665342.1">
    <property type="nucleotide sequence ID" value="XM_006665279.1"/>
</dbReference>
<dbReference type="VEuPathDB" id="FungiDB:CCM_00119"/>
<dbReference type="InterPro" id="IPR011701">
    <property type="entry name" value="MFS"/>
</dbReference>
<dbReference type="AlphaFoldDB" id="G3J792"/>
<dbReference type="PANTHER" id="PTHR23502:SF51">
    <property type="entry name" value="QUINIDINE RESISTANCE PROTEIN 1-RELATED"/>
    <property type="match status" value="1"/>
</dbReference>
<evidence type="ECO:0000256" key="4">
    <source>
        <dbReference type="ARBA" id="ARBA00022989"/>
    </source>
</evidence>
<evidence type="ECO:0000256" key="2">
    <source>
        <dbReference type="ARBA" id="ARBA00022448"/>
    </source>
</evidence>
<dbReference type="EMBL" id="JH126399">
    <property type="protein sequence ID" value="EGX95465.1"/>
    <property type="molecule type" value="Genomic_DNA"/>
</dbReference>
<keyword evidence="9" id="KW-1185">Reference proteome</keyword>
<accession>G3J792</accession>